<protein>
    <recommendedName>
        <fullName evidence="1">Restriction of telomere capping protein 4 C-terminal domain-containing protein</fullName>
    </recommendedName>
</protein>
<dbReference type="Proteomes" id="UP000623467">
    <property type="component" value="Unassembled WGS sequence"/>
</dbReference>
<comment type="caution">
    <text evidence="2">The sequence shown here is derived from an EMBL/GenBank/DDBJ whole genome shotgun (WGS) entry which is preliminary data.</text>
</comment>
<feature type="domain" description="Restriction of telomere capping protein 4 C-terminal" evidence="1">
    <location>
        <begin position="101"/>
        <end position="191"/>
    </location>
</feature>
<evidence type="ECO:0000313" key="2">
    <source>
        <dbReference type="EMBL" id="KAF7349649.1"/>
    </source>
</evidence>
<dbReference type="EMBL" id="JACAZH010000015">
    <property type="protein sequence ID" value="KAF7349649.1"/>
    <property type="molecule type" value="Genomic_DNA"/>
</dbReference>
<gene>
    <name evidence="2" type="ORF">MSAN_01691300</name>
</gene>
<dbReference type="OrthoDB" id="3018488at2759"/>
<proteinExistence type="predicted"/>
<organism evidence="2 3">
    <name type="scientific">Mycena sanguinolenta</name>
    <dbReference type="NCBI Taxonomy" id="230812"/>
    <lineage>
        <taxon>Eukaryota</taxon>
        <taxon>Fungi</taxon>
        <taxon>Dikarya</taxon>
        <taxon>Basidiomycota</taxon>
        <taxon>Agaricomycotina</taxon>
        <taxon>Agaricomycetes</taxon>
        <taxon>Agaricomycetidae</taxon>
        <taxon>Agaricales</taxon>
        <taxon>Marasmiineae</taxon>
        <taxon>Mycenaceae</taxon>
        <taxon>Mycena</taxon>
    </lineage>
</organism>
<dbReference type="Pfam" id="PF14474">
    <property type="entry name" value="RTC4"/>
    <property type="match status" value="1"/>
</dbReference>
<reference evidence="2" key="1">
    <citation type="submission" date="2020-05" db="EMBL/GenBank/DDBJ databases">
        <title>Mycena genomes resolve the evolution of fungal bioluminescence.</title>
        <authorList>
            <person name="Tsai I.J."/>
        </authorList>
    </citation>
    <scope>NUCLEOTIDE SEQUENCE</scope>
    <source>
        <strain evidence="2">160909Yilan</strain>
    </source>
</reference>
<dbReference type="AlphaFoldDB" id="A0A8H6XZJ8"/>
<evidence type="ECO:0000313" key="3">
    <source>
        <dbReference type="Proteomes" id="UP000623467"/>
    </source>
</evidence>
<dbReference type="InterPro" id="IPR028094">
    <property type="entry name" value="RTC4_C"/>
</dbReference>
<sequence length="270" mass="29996">MLRLTRYTSRHKPDISPARVSRLTCVAFYSLPTTPTIGSESAQSLTSTRKALETDDLDDSWQGLAIRSGLGSAGIATWCIYSNQLCRSEATAHLVSMVQMTSITRQFASAARLHALGSGYYGEIGYEIFMVAVRFMFPDNCDTNSYAPLTYDVVLREVLVPEAAARIIQQDLNISPHAAKQVLTDSYLFGVTRHPSSKECPALARAIKYTTQIQQRAKSAYRSWVASKSPLSLNDWIGEQKVKWEPIDVQMTARQSNEVIDLTADSDDED</sequence>
<accession>A0A8H6XZJ8</accession>
<name>A0A8H6XZJ8_9AGAR</name>
<evidence type="ECO:0000259" key="1">
    <source>
        <dbReference type="Pfam" id="PF14474"/>
    </source>
</evidence>
<keyword evidence="3" id="KW-1185">Reference proteome</keyword>